<gene>
    <name evidence="1" type="ORF">KUCAC02_009416</name>
</gene>
<comment type="caution">
    <text evidence="1">The sequence shown here is derived from an EMBL/GenBank/DDBJ whole genome shotgun (WGS) entry which is preliminary data.</text>
</comment>
<evidence type="ECO:0000313" key="1">
    <source>
        <dbReference type="EMBL" id="KAI4817134.1"/>
    </source>
</evidence>
<sequence length="95" mass="10452">MSSPSPSTFTEDAAPTQLFSPELAYIKHKSPMYQSPGGPASESVCVRFNIPTTSPDIRGQVVGRSSARLYLHHSDFQDRKNFGALHVLIGMELRC</sequence>
<dbReference type="EMBL" id="CM043796">
    <property type="protein sequence ID" value="KAI4817134.1"/>
    <property type="molecule type" value="Genomic_DNA"/>
</dbReference>
<organism evidence="1 2">
    <name type="scientific">Chaenocephalus aceratus</name>
    <name type="common">Blackfin icefish</name>
    <name type="synonym">Chaenichthys aceratus</name>
    <dbReference type="NCBI Taxonomy" id="36190"/>
    <lineage>
        <taxon>Eukaryota</taxon>
        <taxon>Metazoa</taxon>
        <taxon>Chordata</taxon>
        <taxon>Craniata</taxon>
        <taxon>Vertebrata</taxon>
        <taxon>Euteleostomi</taxon>
        <taxon>Actinopterygii</taxon>
        <taxon>Neopterygii</taxon>
        <taxon>Teleostei</taxon>
        <taxon>Neoteleostei</taxon>
        <taxon>Acanthomorphata</taxon>
        <taxon>Eupercaria</taxon>
        <taxon>Perciformes</taxon>
        <taxon>Notothenioidei</taxon>
        <taxon>Channichthyidae</taxon>
        <taxon>Chaenocephalus</taxon>
    </lineage>
</organism>
<evidence type="ECO:0000313" key="2">
    <source>
        <dbReference type="Proteomes" id="UP001057452"/>
    </source>
</evidence>
<reference evidence="1" key="1">
    <citation type="submission" date="2022-05" db="EMBL/GenBank/DDBJ databases">
        <title>Chromosome-level genome of Chaenocephalus aceratus.</title>
        <authorList>
            <person name="Park H."/>
        </authorList>
    </citation>
    <scope>NUCLEOTIDE SEQUENCE</scope>
    <source>
        <strain evidence="1">KU_202001</strain>
    </source>
</reference>
<proteinExistence type="predicted"/>
<protein>
    <submittedName>
        <fullName evidence="1">Uncharacterized protein</fullName>
    </submittedName>
</protein>
<dbReference type="Proteomes" id="UP001057452">
    <property type="component" value="Chromosome 12"/>
</dbReference>
<name>A0ACB9WU50_CHAAC</name>
<accession>A0ACB9WU50</accession>
<keyword evidence="2" id="KW-1185">Reference proteome</keyword>